<comment type="caution">
    <text evidence="1">The sequence shown here is derived from an EMBL/GenBank/DDBJ whole genome shotgun (WGS) entry which is preliminary data.</text>
</comment>
<dbReference type="Proteomes" id="UP001230156">
    <property type="component" value="Unassembled WGS sequence"/>
</dbReference>
<sequence>MVLSASSYLEVYIREAVTLALRSDPFLVYGLSQQLDGVKLLKSGREMIVADHVNDCCRGTWQVRLRNFRRLFGAAPDFLEQNLKELESIRRLRNSVGHAFGRHLRPGAGDHVLAQSQRLSEERLKKWLALIEQTAMAIDNQLKSKHIGSFEIFALYHEFKDELRRGKFGHRLPPIALSKLIAETFSTHITKAFCTALIDHYDTC</sequence>
<protein>
    <recommendedName>
        <fullName evidence="3">RiboL-PSP-HEPN domain-containing protein</fullName>
    </recommendedName>
</protein>
<reference evidence="2" key="1">
    <citation type="submission" date="2023-08" db="EMBL/GenBank/DDBJ databases">
        <title>Rhodospirillaceae gen. nov., a novel taxon isolated from the Yangtze River Yuezi River estuary sludge.</title>
        <authorList>
            <person name="Ruan L."/>
        </authorList>
    </citation>
    <scope>NUCLEOTIDE SEQUENCE [LARGE SCALE GENOMIC DNA]</scope>
    <source>
        <strain evidence="2">R-7</strain>
    </source>
</reference>
<accession>A0ABU0YME2</accession>
<dbReference type="EMBL" id="JAUYVI010000004">
    <property type="protein sequence ID" value="MDQ7248871.1"/>
    <property type="molecule type" value="Genomic_DNA"/>
</dbReference>
<organism evidence="1 2">
    <name type="scientific">Dongia sedimenti</name>
    <dbReference type="NCBI Taxonomy" id="3064282"/>
    <lineage>
        <taxon>Bacteria</taxon>
        <taxon>Pseudomonadati</taxon>
        <taxon>Pseudomonadota</taxon>
        <taxon>Alphaproteobacteria</taxon>
        <taxon>Rhodospirillales</taxon>
        <taxon>Dongiaceae</taxon>
        <taxon>Dongia</taxon>
    </lineage>
</organism>
<proteinExistence type="predicted"/>
<gene>
    <name evidence="1" type="ORF">Q8A70_14395</name>
</gene>
<name>A0ABU0YME2_9PROT</name>
<dbReference type="RefSeq" id="WP_379956352.1">
    <property type="nucleotide sequence ID" value="NZ_JAUYVI010000004.1"/>
</dbReference>
<evidence type="ECO:0000313" key="1">
    <source>
        <dbReference type="EMBL" id="MDQ7248871.1"/>
    </source>
</evidence>
<evidence type="ECO:0008006" key="3">
    <source>
        <dbReference type="Google" id="ProtNLM"/>
    </source>
</evidence>
<keyword evidence="2" id="KW-1185">Reference proteome</keyword>
<evidence type="ECO:0000313" key="2">
    <source>
        <dbReference type="Proteomes" id="UP001230156"/>
    </source>
</evidence>